<protein>
    <recommendedName>
        <fullName evidence="1">non-specific serine/threonine protein kinase</fullName>
        <ecNumber evidence="1">2.7.11.1</ecNumber>
    </recommendedName>
</protein>
<dbReference type="Pfam" id="PF03793">
    <property type="entry name" value="PASTA"/>
    <property type="match status" value="2"/>
</dbReference>
<keyword evidence="11" id="KW-0472">Membrane</keyword>
<evidence type="ECO:0000259" key="13">
    <source>
        <dbReference type="PROSITE" id="PS51178"/>
    </source>
</evidence>
<feature type="compositionally biased region" description="Polar residues" evidence="10">
    <location>
        <begin position="308"/>
        <end position="327"/>
    </location>
</feature>
<keyword evidence="2 14" id="KW-0723">Serine/threonine-protein kinase</keyword>
<dbReference type="CDD" id="cd06577">
    <property type="entry name" value="PASTA_pknB"/>
    <property type="match status" value="3"/>
</dbReference>
<dbReference type="PROSITE" id="PS00108">
    <property type="entry name" value="PROTEIN_KINASE_ST"/>
    <property type="match status" value="1"/>
</dbReference>
<feature type="domain" description="PASTA" evidence="13">
    <location>
        <begin position="364"/>
        <end position="431"/>
    </location>
</feature>
<dbReference type="SMART" id="SM00740">
    <property type="entry name" value="PASTA"/>
    <property type="match status" value="3"/>
</dbReference>
<evidence type="ECO:0000256" key="11">
    <source>
        <dbReference type="SAM" id="Phobius"/>
    </source>
</evidence>
<dbReference type="AlphaFoldDB" id="A0AAW8ESD1"/>
<feature type="binding site" evidence="9">
    <location>
        <position position="41"/>
    </location>
    <ligand>
        <name>ATP</name>
        <dbReference type="ChEBI" id="CHEBI:30616"/>
    </ligand>
</feature>
<name>A0AAW8ESD1_9MICO</name>
<dbReference type="GO" id="GO:0005524">
    <property type="term" value="F:ATP binding"/>
    <property type="evidence" value="ECO:0007669"/>
    <property type="project" value="UniProtKB-UniRule"/>
</dbReference>
<feature type="transmembrane region" description="Helical" evidence="11">
    <location>
        <begin position="336"/>
        <end position="359"/>
    </location>
</feature>
<evidence type="ECO:0000256" key="6">
    <source>
        <dbReference type="ARBA" id="ARBA00022840"/>
    </source>
</evidence>
<accession>A0AAW8ESD1</accession>
<reference evidence="14 15" key="1">
    <citation type="submission" date="2023-07" db="EMBL/GenBank/DDBJ databases">
        <title>Comparative genomics of wheat-associated soil bacteria to identify genetic determinants of phenazine resistance.</title>
        <authorList>
            <person name="Mouncey N."/>
        </authorList>
    </citation>
    <scope>NUCLEOTIDE SEQUENCE [LARGE SCALE GENOMIC DNA]</scope>
    <source>
        <strain evidence="14 15">W4I9-1</strain>
    </source>
</reference>
<evidence type="ECO:0000313" key="15">
    <source>
        <dbReference type="Proteomes" id="UP001244427"/>
    </source>
</evidence>
<evidence type="ECO:0000313" key="14">
    <source>
        <dbReference type="EMBL" id="MDQ0646350.1"/>
    </source>
</evidence>
<dbReference type="SMART" id="SM00220">
    <property type="entry name" value="S_TKc"/>
    <property type="match status" value="1"/>
</dbReference>
<dbReference type="Proteomes" id="UP001244427">
    <property type="component" value="Unassembled WGS sequence"/>
</dbReference>
<evidence type="ECO:0000259" key="12">
    <source>
        <dbReference type="PROSITE" id="PS50011"/>
    </source>
</evidence>
<dbReference type="PANTHER" id="PTHR43289:SF34">
    <property type="entry name" value="SERINE_THREONINE-PROTEIN KINASE YBDM-RELATED"/>
    <property type="match status" value="1"/>
</dbReference>
<evidence type="ECO:0000256" key="10">
    <source>
        <dbReference type="SAM" id="MobiDB-lite"/>
    </source>
</evidence>
<keyword evidence="5 14" id="KW-0418">Kinase</keyword>
<sequence>MSTEPRVLAGRYRVDELIGHGGMAKVYRGFDLTLGRAVAIKILDPELARDTAFRTRFRLEAQSASRMSHPSIVRVFDAGDEADPQAGSGAPSGTVTPYIVMELIHGTLLKDIISAGPVSVDDAVRYVDGILEALDYSHRAGVVHRDIKPGNVMVTEKGQVKVMDFGIARAVSDSSSTVAETTQIIGTAAYFSPEQAKGEPVDARADLYSTGVVLYELLTGRQPFRGESPVAVAYQHVSETPLAPSEVNEDSPGALDPIVLRALAKDPYQRYPDAAHFRAALDAAVEGRAPSRKEIGALTSELYGPSPKQAQETARSLRQLSSDTTMTRTQSGPPVAWIWAGVALLAVLLTSVLFWVVSISSPDTPSTSRTVPNVVDMSSERAQNALSELDLTAKLVLESSSEIVEGNVIRTDPQAGVAVAEGDEITVYVSSGKETVVVPTLVGLSLPQAKDALSAAGLQLGTVIQRNDKSLQADTVMEASEKADAEIAPDTVVNLVVASGRVTLTDLTGWTVDAATRQLEQIGLAAQPTELTDCPATDPATVISMSEAPGDIAIGSTVELRFCAAPAG</sequence>
<dbReference type="Gene3D" id="3.30.10.20">
    <property type="match status" value="3"/>
</dbReference>
<feature type="domain" description="Protein kinase" evidence="12">
    <location>
        <begin position="12"/>
        <end position="285"/>
    </location>
</feature>
<dbReference type="PROSITE" id="PS00107">
    <property type="entry name" value="PROTEIN_KINASE_ATP"/>
    <property type="match status" value="1"/>
</dbReference>
<dbReference type="SUPFAM" id="SSF56112">
    <property type="entry name" value="Protein kinase-like (PK-like)"/>
    <property type="match status" value="1"/>
</dbReference>
<keyword evidence="3 14" id="KW-0808">Transferase</keyword>
<evidence type="ECO:0000256" key="9">
    <source>
        <dbReference type="PROSITE-ProRule" id="PRU10141"/>
    </source>
</evidence>
<evidence type="ECO:0000256" key="8">
    <source>
        <dbReference type="ARBA" id="ARBA00048679"/>
    </source>
</evidence>
<dbReference type="FunFam" id="3.30.200.20:FF:000035">
    <property type="entry name" value="Serine/threonine protein kinase Stk1"/>
    <property type="match status" value="1"/>
</dbReference>
<organism evidence="14 15">
    <name type="scientific">Microbacterium natoriense</name>
    <dbReference type="NCBI Taxonomy" id="284570"/>
    <lineage>
        <taxon>Bacteria</taxon>
        <taxon>Bacillati</taxon>
        <taxon>Actinomycetota</taxon>
        <taxon>Actinomycetes</taxon>
        <taxon>Micrococcales</taxon>
        <taxon>Microbacteriaceae</taxon>
        <taxon>Microbacterium</taxon>
    </lineage>
</organism>
<dbReference type="GO" id="GO:0045717">
    <property type="term" value="P:negative regulation of fatty acid biosynthetic process"/>
    <property type="evidence" value="ECO:0007669"/>
    <property type="project" value="UniProtKB-ARBA"/>
</dbReference>
<dbReference type="Gene3D" id="3.30.200.20">
    <property type="entry name" value="Phosphorylase Kinase, domain 1"/>
    <property type="match status" value="1"/>
</dbReference>
<dbReference type="InterPro" id="IPR005543">
    <property type="entry name" value="PASTA_dom"/>
</dbReference>
<dbReference type="NCBIfam" id="NF033483">
    <property type="entry name" value="PknB_PASTA_kin"/>
    <property type="match status" value="1"/>
</dbReference>
<dbReference type="RefSeq" id="WP_307293251.1">
    <property type="nucleotide sequence ID" value="NZ_JAUSXV010000001.1"/>
</dbReference>
<comment type="catalytic activity">
    <reaction evidence="8">
        <text>L-seryl-[protein] + ATP = O-phospho-L-seryl-[protein] + ADP + H(+)</text>
        <dbReference type="Rhea" id="RHEA:17989"/>
        <dbReference type="Rhea" id="RHEA-COMP:9863"/>
        <dbReference type="Rhea" id="RHEA-COMP:11604"/>
        <dbReference type="ChEBI" id="CHEBI:15378"/>
        <dbReference type="ChEBI" id="CHEBI:29999"/>
        <dbReference type="ChEBI" id="CHEBI:30616"/>
        <dbReference type="ChEBI" id="CHEBI:83421"/>
        <dbReference type="ChEBI" id="CHEBI:456216"/>
        <dbReference type="EC" id="2.7.11.1"/>
    </reaction>
</comment>
<dbReference type="FunFam" id="1.10.510.10:FF:000021">
    <property type="entry name" value="Serine/threonine protein kinase"/>
    <property type="match status" value="1"/>
</dbReference>
<dbReference type="GO" id="GO:0004674">
    <property type="term" value="F:protein serine/threonine kinase activity"/>
    <property type="evidence" value="ECO:0007669"/>
    <property type="project" value="UniProtKB-KW"/>
</dbReference>
<dbReference type="PROSITE" id="PS51178">
    <property type="entry name" value="PASTA"/>
    <property type="match status" value="2"/>
</dbReference>
<feature type="region of interest" description="Disordered" evidence="10">
    <location>
        <begin position="302"/>
        <end position="327"/>
    </location>
</feature>
<evidence type="ECO:0000256" key="7">
    <source>
        <dbReference type="ARBA" id="ARBA00047899"/>
    </source>
</evidence>
<evidence type="ECO:0000256" key="4">
    <source>
        <dbReference type="ARBA" id="ARBA00022741"/>
    </source>
</evidence>
<evidence type="ECO:0000256" key="5">
    <source>
        <dbReference type="ARBA" id="ARBA00022777"/>
    </source>
</evidence>
<keyword evidence="15" id="KW-1185">Reference proteome</keyword>
<dbReference type="PANTHER" id="PTHR43289">
    <property type="entry name" value="MITOGEN-ACTIVATED PROTEIN KINASE KINASE KINASE 20-RELATED"/>
    <property type="match status" value="1"/>
</dbReference>
<feature type="domain" description="PASTA" evidence="13">
    <location>
        <begin position="432"/>
        <end position="499"/>
    </location>
</feature>
<keyword evidence="11" id="KW-0812">Transmembrane</keyword>
<dbReference type="InterPro" id="IPR011009">
    <property type="entry name" value="Kinase-like_dom_sf"/>
</dbReference>
<evidence type="ECO:0000256" key="1">
    <source>
        <dbReference type="ARBA" id="ARBA00012513"/>
    </source>
</evidence>
<gene>
    <name evidence="14" type="ORF">QFZ53_000546</name>
</gene>
<comment type="catalytic activity">
    <reaction evidence="7">
        <text>L-threonyl-[protein] + ATP = O-phospho-L-threonyl-[protein] + ADP + H(+)</text>
        <dbReference type="Rhea" id="RHEA:46608"/>
        <dbReference type="Rhea" id="RHEA-COMP:11060"/>
        <dbReference type="Rhea" id="RHEA-COMP:11605"/>
        <dbReference type="ChEBI" id="CHEBI:15378"/>
        <dbReference type="ChEBI" id="CHEBI:30013"/>
        <dbReference type="ChEBI" id="CHEBI:30616"/>
        <dbReference type="ChEBI" id="CHEBI:61977"/>
        <dbReference type="ChEBI" id="CHEBI:456216"/>
        <dbReference type="EC" id="2.7.11.1"/>
    </reaction>
</comment>
<dbReference type="Pfam" id="PF00069">
    <property type="entry name" value="Pkinase"/>
    <property type="match status" value="1"/>
</dbReference>
<dbReference type="InterPro" id="IPR008271">
    <property type="entry name" value="Ser/Thr_kinase_AS"/>
</dbReference>
<dbReference type="CDD" id="cd14014">
    <property type="entry name" value="STKc_PknB_like"/>
    <property type="match status" value="1"/>
</dbReference>
<dbReference type="EC" id="2.7.11.1" evidence="1"/>
<dbReference type="Gene3D" id="1.10.510.10">
    <property type="entry name" value="Transferase(Phosphotransferase) domain 1"/>
    <property type="match status" value="1"/>
</dbReference>
<dbReference type="InterPro" id="IPR000719">
    <property type="entry name" value="Prot_kinase_dom"/>
</dbReference>
<evidence type="ECO:0000256" key="2">
    <source>
        <dbReference type="ARBA" id="ARBA00022527"/>
    </source>
</evidence>
<proteinExistence type="predicted"/>
<dbReference type="EMBL" id="JAUSXV010000001">
    <property type="protein sequence ID" value="MDQ0646350.1"/>
    <property type="molecule type" value="Genomic_DNA"/>
</dbReference>
<keyword evidence="6 9" id="KW-0067">ATP-binding</keyword>
<dbReference type="InterPro" id="IPR017441">
    <property type="entry name" value="Protein_kinase_ATP_BS"/>
</dbReference>
<evidence type="ECO:0000256" key="3">
    <source>
        <dbReference type="ARBA" id="ARBA00022679"/>
    </source>
</evidence>
<comment type="caution">
    <text evidence="14">The sequence shown here is derived from an EMBL/GenBank/DDBJ whole genome shotgun (WGS) entry which is preliminary data.</text>
</comment>
<keyword evidence="11" id="KW-1133">Transmembrane helix</keyword>
<dbReference type="PROSITE" id="PS50011">
    <property type="entry name" value="PROTEIN_KINASE_DOM"/>
    <property type="match status" value="1"/>
</dbReference>
<keyword evidence="4 9" id="KW-0547">Nucleotide-binding</keyword>